<proteinExistence type="predicted"/>
<keyword evidence="4" id="KW-0092">Biotin</keyword>
<evidence type="ECO:0000256" key="2">
    <source>
        <dbReference type="ARBA" id="ARBA00022741"/>
    </source>
</evidence>
<dbReference type="InterPro" id="IPR004408">
    <property type="entry name" value="Biotin_CoA_COase_ligase"/>
</dbReference>
<dbReference type="Proteomes" id="UP000482155">
    <property type="component" value="Unassembled WGS sequence"/>
</dbReference>
<dbReference type="PANTHER" id="PTHR12835">
    <property type="entry name" value="BIOTIN PROTEIN LIGASE"/>
    <property type="match status" value="1"/>
</dbReference>
<evidence type="ECO:0000256" key="6">
    <source>
        <dbReference type="ARBA" id="ARBA00047846"/>
    </source>
</evidence>
<organism evidence="8 9">
    <name type="scientific">Noviherbaspirillum galbum</name>
    <dbReference type="NCBI Taxonomy" id="2709383"/>
    <lineage>
        <taxon>Bacteria</taxon>
        <taxon>Pseudomonadati</taxon>
        <taxon>Pseudomonadota</taxon>
        <taxon>Betaproteobacteria</taxon>
        <taxon>Burkholderiales</taxon>
        <taxon>Oxalobacteraceae</taxon>
        <taxon>Noviherbaspirillum</taxon>
    </lineage>
</organism>
<reference evidence="8 9" key="1">
    <citation type="submission" date="2020-02" db="EMBL/GenBank/DDBJ databases">
        <authorList>
            <person name="Kim M.K."/>
        </authorList>
    </citation>
    <scope>NUCLEOTIDE SEQUENCE [LARGE SCALE GENOMIC DNA]</scope>
    <source>
        <strain evidence="8 9">17J57-3</strain>
    </source>
</reference>
<dbReference type="NCBIfam" id="TIGR00121">
    <property type="entry name" value="birA_ligase"/>
    <property type="match status" value="1"/>
</dbReference>
<dbReference type="GO" id="GO:0004077">
    <property type="term" value="F:biotin--[biotin carboxyl-carrier protein] ligase activity"/>
    <property type="evidence" value="ECO:0007669"/>
    <property type="project" value="UniProtKB-EC"/>
</dbReference>
<dbReference type="Pfam" id="PF02237">
    <property type="entry name" value="BPL_C"/>
    <property type="match status" value="1"/>
</dbReference>
<dbReference type="RefSeq" id="WP_163962513.1">
    <property type="nucleotide sequence ID" value="NZ_JAAIVB010000035.1"/>
</dbReference>
<name>A0A6B3SKK6_9BURK</name>
<evidence type="ECO:0000256" key="5">
    <source>
        <dbReference type="ARBA" id="ARBA00024227"/>
    </source>
</evidence>
<dbReference type="InterPro" id="IPR045864">
    <property type="entry name" value="aa-tRNA-synth_II/BPL/LPL"/>
</dbReference>
<keyword evidence="1 8" id="KW-0436">Ligase</keyword>
<dbReference type="GO" id="GO:0005524">
    <property type="term" value="F:ATP binding"/>
    <property type="evidence" value="ECO:0007669"/>
    <property type="project" value="UniProtKB-KW"/>
</dbReference>
<keyword evidence="2" id="KW-0547">Nucleotide-binding</keyword>
<dbReference type="CDD" id="cd16442">
    <property type="entry name" value="BPL"/>
    <property type="match status" value="1"/>
</dbReference>
<comment type="catalytic activity">
    <reaction evidence="6">
        <text>biotin + L-lysyl-[protein] + ATP = N(6)-biotinyl-L-lysyl-[protein] + AMP + diphosphate + H(+)</text>
        <dbReference type="Rhea" id="RHEA:11756"/>
        <dbReference type="Rhea" id="RHEA-COMP:9752"/>
        <dbReference type="Rhea" id="RHEA-COMP:10505"/>
        <dbReference type="ChEBI" id="CHEBI:15378"/>
        <dbReference type="ChEBI" id="CHEBI:29969"/>
        <dbReference type="ChEBI" id="CHEBI:30616"/>
        <dbReference type="ChEBI" id="CHEBI:33019"/>
        <dbReference type="ChEBI" id="CHEBI:57586"/>
        <dbReference type="ChEBI" id="CHEBI:83144"/>
        <dbReference type="ChEBI" id="CHEBI:456215"/>
        <dbReference type="EC" id="6.3.4.15"/>
    </reaction>
</comment>
<dbReference type="GO" id="GO:0005737">
    <property type="term" value="C:cytoplasm"/>
    <property type="evidence" value="ECO:0007669"/>
    <property type="project" value="TreeGrafter"/>
</dbReference>
<dbReference type="EC" id="6.3.4.15" evidence="5"/>
<dbReference type="SUPFAM" id="SSF55681">
    <property type="entry name" value="Class II aaRS and biotin synthetases"/>
    <property type="match status" value="1"/>
</dbReference>
<accession>A0A6B3SKK6</accession>
<dbReference type="PROSITE" id="PS51733">
    <property type="entry name" value="BPL_LPL_CATALYTIC"/>
    <property type="match status" value="1"/>
</dbReference>
<dbReference type="InterPro" id="IPR004143">
    <property type="entry name" value="BPL_LPL_catalytic"/>
</dbReference>
<dbReference type="Pfam" id="PF03099">
    <property type="entry name" value="BPL_LplA_LipB"/>
    <property type="match status" value="1"/>
</dbReference>
<protein>
    <recommendedName>
        <fullName evidence="5">biotin--[biotin carboxyl-carrier protein] ligase</fullName>
        <ecNumber evidence="5">6.3.4.15</ecNumber>
    </recommendedName>
</protein>
<keyword evidence="3" id="KW-0067">ATP-binding</keyword>
<evidence type="ECO:0000259" key="7">
    <source>
        <dbReference type="PROSITE" id="PS51733"/>
    </source>
</evidence>
<sequence>MTHTPDRIASLCHPPARRIALRFVDETGSTNLDLLSALPRLDGPTLLLARSQTAGRGRAGRSWLSEPGKSLTFSLAWPFGRPVHGLVGLPLAVGVALAEALASLSLDARLKWPNDLLADGRKLAGILIETAAGDGAAGRESWAVIGIGINLAMDAAMLARIGRPAAGADWLLELDQDLLLATLLNHLAEAMLLFEQRGLPAFTARWNARHAHAGREVVILDNGSVLHEGRAAGIDDIGRLLLDTPRGRIAVMAGDVSLRPKE</sequence>
<dbReference type="InterPro" id="IPR008988">
    <property type="entry name" value="Transcriptional_repressor_C"/>
</dbReference>
<keyword evidence="9" id="KW-1185">Reference proteome</keyword>
<comment type="caution">
    <text evidence="8">The sequence shown here is derived from an EMBL/GenBank/DDBJ whole genome shotgun (WGS) entry which is preliminary data.</text>
</comment>
<dbReference type="EMBL" id="JAAIVB010000035">
    <property type="protein sequence ID" value="NEX61384.1"/>
    <property type="molecule type" value="Genomic_DNA"/>
</dbReference>
<dbReference type="Gene3D" id="2.30.30.100">
    <property type="match status" value="1"/>
</dbReference>
<evidence type="ECO:0000313" key="9">
    <source>
        <dbReference type="Proteomes" id="UP000482155"/>
    </source>
</evidence>
<evidence type="ECO:0000256" key="4">
    <source>
        <dbReference type="ARBA" id="ARBA00023267"/>
    </source>
</evidence>
<dbReference type="Gene3D" id="3.30.930.10">
    <property type="entry name" value="Bira Bifunctional Protein, Domain 2"/>
    <property type="match status" value="1"/>
</dbReference>
<feature type="domain" description="BPL/LPL catalytic" evidence="7">
    <location>
        <begin position="2"/>
        <end position="195"/>
    </location>
</feature>
<gene>
    <name evidence="8" type="ORF">G3574_09860</name>
</gene>
<evidence type="ECO:0000256" key="1">
    <source>
        <dbReference type="ARBA" id="ARBA00022598"/>
    </source>
</evidence>
<dbReference type="InterPro" id="IPR003142">
    <property type="entry name" value="BPL_C"/>
</dbReference>
<evidence type="ECO:0000313" key="8">
    <source>
        <dbReference type="EMBL" id="NEX61384.1"/>
    </source>
</evidence>
<evidence type="ECO:0000256" key="3">
    <source>
        <dbReference type="ARBA" id="ARBA00022840"/>
    </source>
</evidence>
<dbReference type="SUPFAM" id="SSF50037">
    <property type="entry name" value="C-terminal domain of transcriptional repressors"/>
    <property type="match status" value="1"/>
</dbReference>
<dbReference type="PANTHER" id="PTHR12835:SF5">
    <property type="entry name" value="BIOTIN--PROTEIN LIGASE"/>
    <property type="match status" value="1"/>
</dbReference>
<dbReference type="AlphaFoldDB" id="A0A6B3SKK6"/>